<reference evidence="1 2" key="1">
    <citation type="submission" date="2024-02" db="EMBL/GenBank/DDBJ databases">
        <authorList>
            <person name="Daric V."/>
            <person name="Darras S."/>
        </authorList>
    </citation>
    <scope>NUCLEOTIDE SEQUENCE [LARGE SCALE GENOMIC DNA]</scope>
</reference>
<name>A0ABP0GU45_CLALP</name>
<dbReference type="Proteomes" id="UP001642483">
    <property type="component" value="Unassembled WGS sequence"/>
</dbReference>
<organism evidence="1 2">
    <name type="scientific">Clavelina lepadiformis</name>
    <name type="common">Light-bulb sea squirt</name>
    <name type="synonym">Ascidia lepadiformis</name>
    <dbReference type="NCBI Taxonomy" id="159417"/>
    <lineage>
        <taxon>Eukaryota</taxon>
        <taxon>Metazoa</taxon>
        <taxon>Chordata</taxon>
        <taxon>Tunicata</taxon>
        <taxon>Ascidiacea</taxon>
        <taxon>Aplousobranchia</taxon>
        <taxon>Clavelinidae</taxon>
        <taxon>Clavelina</taxon>
    </lineage>
</organism>
<evidence type="ECO:0000313" key="1">
    <source>
        <dbReference type="EMBL" id="CAK8694199.1"/>
    </source>
</evidence>
<protein>
    <submittedName>
        <fullName evidence="1">Uncharacterized protein</fullName>
    </submittedName>
</protein>
<dbReference type="EMBL" id="CAWYQH010000141">
    <property type="protein sequence ID" value="CAK8694199.1"/>
    <property type="molecule type" value="Genomic_DNA"/>
</dbReference>
<keyword evidence="2" id="KW-1185">Reference proteome</keyword>
<accession>A0ABP0GU45</accession>
<proteinExistence type="predicted"/>
<gene>
    <name evidence="1" type="ORF">CVLEPA_LOCUS27588</name>
</gene>
<sequence length="88" mass="9922">MPLYVIDGNQQINVPIHDVFGHSKNLCQHLKGYFSNSSATLDNMYYSKCSDKSNAVKVNGNEDGIITFLNGGEIYVFVKSGWWWCSIL</sequence>
<evidence type="ECO:0000313" key="2">
    <source>
        <dbReference type="Proteomes" id="UP001642483"/>
    </source>
</evidence>
<comment type="caution">
    <text evidence="1">The sequence shown here is derived from an EMBL/GenBank/DDBJ whole genome shotgun (WGS) entry which is preliminary data.</text>
</comment>